<reference evidence="2" key="1">
    <citation type="submission" date="2021-05" db="EMBL/GenBank/DDBJ databases">
        <authorList>
            <person name="Alioto T."/>
            <person name="Alioto T."/>
            <person name="Gomez Garrido J."/>
        </authorList>
    </citation>
    <scope>NUCLEOTIDE SEQUENCE</scope>
</reference>
<dbReference type="EMBL" id="HBUE01075981">
    <property type="protein sequence ID" value="CAG6475031.1"/>
    <property type="molecule type" value="Transcribed_RNA"/>
</dbReference>
<name>A0A8D8FKT1_CULPI</name>
<sequence length="174" mass="18322">MMSCLLLDSVEVLLSMTISGTDSGIIATDSGTVSGVSLTSMKGIDSSTEASCFSSTTASITDGTSLTSSITASATSSSASTSKNSSSPLETEIVSRNSSSTKLLSDCSCSSGTGVIIGGVSIRNSSFSSSRPLSKKRTLNDRFRTCADLHLLNLRNFRTRRINLHRRLMRLHPP</sequence>
<accession>A0A8D8FKT1</accession>
<organism evidence="2">
    <name type="scientific">Culex pipiens</name>
    <name type="common">House mosquito</name>
    <dbReference type="NCBI Taxonomy" id="7175"/>
    <lineage>
        <taxon>Eukaryota</taxon>
        <taxon>Metazoa</taxon>
        <taxon>Ecdysozoa</taxon>
        <taxon>Arthropoda</taxon>
        <taxon>Hexapoda</taxon>
        <taxon>Insecta</taxon>
        <taxon>Pterygota</taxon>
        <taxon>Neoptera</taxon>
        <taxon>Endopterygota</taxon>
        <taxon>Diptera</taxon>
        <taxon>Nematocera</taxon>
        <taxon>Culicoidea</taxon>
        <taxon>Culicidae</taxon>
        <taxon>Culicinae</taxon>
        <taxon>Culicini</taxon>
        <taxon>Culex</taxon>
        <taxon>Culex</taxon>
    </lineage>
</organism>
<feature type="signal peptide" evidence="1">
    <location>
        <begin position="1"/>
        <end position="23"/>
    </location>
</feature>
<feature type="chain" id="PRO_5034936307" evidence="1">
    <location>
        <begin position="24"/>
        <end position="174"/>
    </location>
</feature>
<keyword evidence="1" id="KW-0732">Signal</keyword>
<protein>
    <submittedName>
        <fullName evidence="2">(northern house mosquito) hypothetical protein</fullName>
    </submittedName>
</protein>
<dbReference type="AlphaFoldDB" id="A0A8D8FKT1"/>
<evidence type="ECO:0000256" key="1">
    <source>
        <dbReference type="SAM" id="SignalP"/>
    </source>
</evidence>
<evidence type="ECO:0000313" key="2">
    <source>
        <dbReference type="EMBL" id="CAG6475031.1"/>
    </source>
</evidence>
<proteinExistence type="predicted"/>